<evidence type="ECO:0000313" key="2">
    <source>
        <dbReference type="EMBL" id="MDG4984392.1"/>
    </source>
</evidence>
<organism evidence="2 3">
    <name type="scientific">Lactococcus lactis</name>
    <dbReference type="NCBI Taxonomy" id="1358"/>
    <lineage>
        <taxon>Bacteria</taxon>
        <taxon>Bacillati</taxon>
        <taxon>Bacillota</taxon>
        <taxon>Bacilli</taxon>
        <taxon>Lactobacillales</taxon>
        <taxon>Streptococcaceae</taxon>
        <taxon>Lactococcus</taxon>
    </lineage>
</organism>
<feature type="compositionally biased region" description="Polar residues" evidence="1">
    <location>
        <begin position="12"/>
        <end position="21"/>
    </location>
</feature>
<feature type="region of interest" description="Disordered" evidence="1">
    <location>
        <begin position="1"/>
        <end position="24"/>
    </location>
</feature>
<name>A0A9X4NII5_9LACT</name>
<evidence type="ECO:0000313" key="3">
    <source>
        <dbReference type="Proteomes" id="UP001152614"/>
    </source>
</evidence>
<dbReference type="AlphaFoldDB" id="A0A9X4NII5"/>
<dbReference type="EMBL" id="JAOWLY010000009">
    <property type="protein sequence ID" value="MDG4984392.1"/>
    <property type="molecule type" value="Genomic_DNA"/>
</dbReference>
<reference evidence="2" key="2">
    <citation type="journal article" date="2023" name="Food Microbiol.">
        <title>Evaluation of the fermentation potential of lactic acid bacteria isolated from herbs, fruits and vegetables as starter cultures in nut-based milk alternatives.</title>
        <authorList>
            <person name="Huang W."/>
            <person name="Dong A."/>
            <person name="Pham H.T."/>
            <person name="Zhou C."/>
            <person name="Huo Z."/>
            <person name="Watjen A.P."/>
            <person name="Prakash S."/>
            <person name="Bang-Berthelsen C.H."/>
            <person name="Turner M.S."/>
        </authorList>
    </citation>
    <scope>NUCLEOTIDE SEQUENCE</scope>
    <source>
        <strain evidence="2">3</strain>
    </source>
</reference>
<reference evidence="2" key="1">
    <citation type="submission" date="2022-10" db="EMBL/GenBank/DDBJ databases">
        <authorList>
            <person name="Turner M.S."/>
            <person name="Huang W."/>
        </authorList>
    </citation>
    <scope>NUCLEOTIDE SEQUENCE</scope>
    <source>
        <strain evidence="2">3</strain>
    </source>
</reference>
<evidence type="ECO:0000256" key="1">
    <source>
        <dbReference type="SAM" id="MobiDB-lite"/>
    </source>
</evidence>
<comment type="caution">
    <text evidence="2">The sequence shown here is derived from an EMBL/GenBank/DDBJ whole genome shotgun (WGS) entry which is preliminary data.</text>
</comment>
<sequence length="125" mass="14388">MIKSEKTRKNTIKTNNGTMRTPVTFYGPNLDNSLDGRDGLGEKLYRAYAEVYNPSNKDRQVLTAKGVHRAVTVRIRDPLSSYQPENKQLAKIDDLRYSDIDWQVVDFHPDFQDRQFLVILLGGDQ</sequence>
<gene>
    <name evidence="2" type="ORF">OGZ51_09575</name>
</gene>
<proteinExistence type="predicted"/>
<dbReference type="Proteomes" id="UP001152614">
    <property type="component" value="Unassembled WGS sequence"/>
</dbReference>
<accession>A0A9X4NII5</accession>
<protein>
    <submittedName>
        <fullName evidence="2">Phage head-tail adapter protein</fullName>
    </submittedName>
</protein>
<dbReference type="RefSeq" id="WP_278229112.1">
    <property type="nucleotide sequence ID" value="NZ_JAOWLY010000009.1"/>
</dbReference>